<feature type="domain" description="CRC" evidence="5">
    <location>
        <begin position="508"/>
        <end position="623"/>
    </location>
</feature>
<accession>A0A834IUF1</accession>
<name>A0A834IUF1_RHYFE</name>
<dbReference type="SMART" id="SM01114">
    <property type="entry name" value="CXC"/>
    <property type="match status" value="2"/>
</dbReference>
<feature type="region of interest" description="Disordered" evidence="4">
    <location>
        <begin position="462"/>
        <end position="502"/>
    </location>
</feature>
<reference evidence="6" key="1">
    <citation type="submission" date="2020-08" db="EMBL/GenBank/DDBJ databases">
        <title>Genome sequencing and assembly of the red palm weevil Rhynchophorus ferrugineus.</title>
        <authorList>
            <person name="Dias G.B."/>
            <person name="Bergman C.M."/>
            <person name="Manee M."/>
        </authorList>
    </citation>
    <scope>NUCLEOTIDE SEQUENCE</scope>
    <source>
        <strain evidence="6">AA-2017</strain>
        <tissue evidence="6">Whole larva</tissue>
    </source>
</reference>
<comment type="caution">
    <text evidence="6">The sequence shown here is derived from an EMBL/GenBank/DDBJ whole genome shotgun (WGS) entry which is preliminary data.</text>
</comment>
<gene>
    <name evidence="6" type="ORF">GWI33_022554</name>
</gene>
<evidence type="ECO:0000256" key="1">
    <source>
        <dbReference type="ARBA" id="ARBA00004123"/>
    </source>
</evidence>
<evidence type="ECO:0000256" key="4">
    <source>
        <dbReference type="SAM" id="MobiDB-lite"/>
    </source>
</evidence>
<dbReference type="AlphaFoldDB" id="A0A834IUF1"/>
<dbReference type="GO" id="GO:0006355">
    <property type="term" value="P:regulation of DNA-templated transcription"/>
    <property type="evidence" value="ECO:0007669"/>
    <property type="project" value="TreeGrafter"/>
</dbReference>
<evidence type="ECO:0000313" key="6">
    <source>
        <dbReference type="EMBL" id="KAF7284093.1"/>
    </source>
</evidence>
<dbReference type="Pfam" id="PF03638">
    <property type="entry name" value="TCR"/>
    <property type="match status" value="2"/>
</dbReference>
<dbReference type="InterPro" id="IPR033467">
    <property type="entry name" value="Tesmin/TSO1-like_CXC"/>
</dbReference>
<protein>
    <recommendedName>
        <fullName evidence="5">CRC domain-containing protein</fullName>
    </recommendedName>
</protein>
<keyword evidence="7" id="KW-1185">Reference proteome</keyword>
<dbReference type="EMBL" id="JAACXV010000083">
    <property type="protein sequence ID" value="KAF7284093.1"/>
    <property type="molecule type" value="Genomic_DNA"/>
</dbReference>
<evidence type="ECO:0000313" key="7">
    <source>
        <dbReference type="Proteomes" id="UP000625711"/>
    </source>
</evidence>
<dbReference type="PANTHER" id="PTHR12446">
    <property type="entry name" value="TESMIN/TSO1-RELATED"/>
    <property type="match status" value="1"/>
</dbReference>
<organism evidence="6 7">
    <name type="scientific">Rhynchophorus ferrugineus</name>
    <name type="common">Red palm weevil</name>
    <name type="synonym">Curculio ferrugineus</name>
    <dbReference type="NCBI Taxonomy" id="354439"/>
    <lineage>
        <taxon>Eukaryota</taxon>
        <taxon>Metazoa</taxon>
        <taxon>Ecdysozoa</taxon>
        <taxon>Arthropoda</taxon>
        <taxon>Hexapoda</taxon>
        <taxon>Insecta</taxon>
        <taxon>Pterygota</taxon>
        <taxon>Neoptera</taxon>
        <taxon>Endopterygota</taxon>
        <taxon>Coleoptera</taxon>
        <taxon>Polyphaga</taxon>
        <taxon>Cucujiformia</taxon>
        <taxon>Curculionidae</taxon>
        <taxon>Dryophthorinae</taxon>
        <taxon>Rhynchophorus</taxon>
    </lineage>
</organism>
<dbReference type="InterPro" id="IPR005172">
    <property type="entry name" value="CRC"/>
</dbReference>
<dbReference type="PROSITE" id="PS51634">
    <property type="entry name" value="CRC"/>
    <property type="match status" value="1"/>
</dbReference>
<comment type="similarity">
    <text evidence="2">Belongs to the lin-54 family.</text>
</comment>
<keyword evidence="3" id="KW-0539">Nucleus</keyword>
<evidence type="ECO:0000259" key="5">
    <source>
        <dbReference type="PROSITE" id="PS51634"/>
    </source>
</evidence>
<dbReference type="GO" id="GO:0005634">
    <property type="term" value="C:nucleus"/>
    <property type="evidence" value="ECO:0007669"/>
    <property type="project" value="UniProtKB-SubCell"/>
</dbReference>
<evidence type="ECO:0000256" key="3">
    <source>
        <dbReference type="ARBA" id="ARBA00023242"/>
    </source>
</evidence>
<evidence type="ECO:0000256" key="2">
    <source>
        <dbReference type="ARBA" id="ARBA00007267"/>
    </source>
</evidence>
<dbReference type="Proteomes" id="UP000625711">
    <property type="component" value="Unassembled WGS sequence"/>
</dbReference>
<dbReference type="InterPro" id="IPR028307">
    <property type="entry name" value="Lin-54_fam"/>
</dbReference>
<sequence length="734" mass="79992">MSCSEGVYINENSELGTNNLETLGNNRDVDKLAELSNELALDTEAMEIDDQELIIEAQEEIEHEEEIVQNEADIEPQEIEIHSEDQNDNMEETPEEKYKLPPTIPPLRPLNIAPKPEQVPIAVKSINGAPIILVPGSGTNQAIKLVNQQGQEINLANYSINRHISIKPAGKTISTSLGHAKQIVMKKIYTNSGPKPLTKSLSITKPGQQFVVVQKTSEQPQHVKLVQTSSGNNLATAPIQSKAITLQQAQEMGLISNPKVIQTTGQQTGSKKTLLINKNPTKTIKFVQQSSTTPLSPTNSKTISITQLKSPTKILPATNISAAKGPQRFILKGSGGQILPAGQLIQVAGTQGITGNQIHQINVPGKGTQYIKLIAATSAEQTASTVTVLNTMKNSTNSVVATSSAADVKSVLNTNKLIAKPLSANSKPAQVIMVTGGYIPANLSQVSKVAIPAIKHSSSQVRQTSLASSVPKPTTPVTSPTLENNTSPTAATPATNNDNTQNANGIRPRKPCNCTKSQCLKLYCDCFANGEFCYLCNCLNCFNNLENEETRNMAIKACLERNPNAFRPKIGKAKDNTGDVLRKHTKGCNCKRSGCLKNYCECYEAKIACSSNCKCVSCRNVEDTVEKKTLETTSSTQRINDQMLVQKVYGTFLPYHDPEFVSPNRTKRFTNSRKQTISCINDDVIEATCQCMLTVSEQAYITMQDEELTKRQIIEEFGECLTEIIQSSLNRNFS</sequence>
<comment type="subcellular location">
    <subcellularLocation>
        <location evidence="1">Nucleus</location>
    </subcellularLocation>
</comment>
<feature type="compositionally biased region" description="Low complexity" evidence="4">
    <location>
        <begin position="468"/>
        <end position="502"/>
    </location>
</feature>
<proteinExistence type="inferred from homology"/>
<dbReference type="OrthoDB" id="6283463at2759"/>
<dbReference type="PANTHER" id="PTHR12446:SF34">
    <property type="entry name" value="PROTEIN LIN-54 HOMOLOG"/>
    <property type="match status" value="1"/>
</dbReference>